<feature type="signal peptide" evidence="2">
    <location>
        <begin position="1"/>
        <end position="20"/>
    </location>
</feature>
<keyword evidence="1" id="KW-0472">Membrane</keyword>
<evidence type="ECO:0000256" key="1">
    <source>
        <dbReference type="SAM" id="Phobius"/>
    </source>
</evidence>
<keyword evidence="1" id="KW-1133">Transmembrane helix</keyword>
<protein>
    <submittedName>
        <fullName evidence="3">Uncharacterized protein</fullName>
    </submittedName>
</protein>
<keyword evidence="2" id="KW-0732">Signal</keyword>
<dbReference type="GeneTree" id="ENSGT00690000102286"/>
<dbReference type="Pfam" id="PF00429">
    <property type="entry name" value="TLV_coat"/>
    <property type="match status" value="1"/>
</dbReference>
<dbReference type="Ensembl" id="ENSRNOT00000152194.1">
    <property type="protein sequence ID" value="ENSRNOP00000104662.1"/>
    <property type="gene ID" value="ENSRNOG00000072918.1"/>
</dbReference>
<evidence type="ECO:0000313" key="3">
    <source>
        <dbReference type="Ensembl" id="ENSRNOP00000104662.1"/>
    </source>
</evidence>
<feature type="chain" id="PRO_5046771345" evidence="2">
    <location>
        <begin position="21"/>
        <end position="347"/>
    </location>
</feature>
<reference evidence="3" key="1">
    <citation type="submission" date="2024-01" db="EMBL/GenBank/DDBJ databases">
        <title>GRCr8: a new rat reference genome assembly contstructed from accurate long reads and long range scaffolding.</title>
        <authorList>
            <person name="Doris P.A."/>
            <person name="Kalbfleisch T."/>
            <person name="Li K."/>
            <person name="Howe K."/>
            <person name="Wood J."/>
        </authorList>
    </citation>
    <scope>NUCLEOTIDE SEQUENCE [LARGE SCALE GENOMIC DNA]</scope>
    <source>
        <strain evidence="3">Brown Norway</strain>
    </source>
</reference>
<proteinExistence type="predicted"/>
<dbReference type="Proteomes" id="UP000002494">
    <property type="component" value="Chromosome 3"/>
</dbReference>
<feature type="transmembrane region" description="Helical" evidence="1">
    <location>
        <begin position="210"/>
        <end position="232"/>
    </location>
</feature>
<accession>A0ABK0LSC2</accession>
<dbReference type="InterPro" id="IPR018154">
    <property type="entry name" value="TLV/ENV_coat_polyprotein"/>
</dbReference>
<reference evidence="3" key="3">
    <citation type="submission" date="2025-09" db="UniProtKB">
        <authorList>
            <consortium name="Ensembl"/>
        </authorList>
    </citation>
    <scope>IDENTIFICATION</scope>
    <source>
        <strain evidence="3">Brown Norway</strain>
    </source>
</reference>
<evidence type="ECO:0000256" key="2">
    <source>
        <dbReference type="SAM" id="SignalP"/>
    </source>
</evidence>
<reference evidence="3" key="2">
    <citation type="submission" date="2025-08" db="UniProtKB">
        <authorList>
            <consortium name="Ensembl"/>
        </authorList>
    </citation>
    <scope>IDENTIFICATION</scope>
    <source>
        <strain evidence="3">Brown Norway</strain>
    </source>
</reference>
<evidence type="ECO:0000313" key="4">
    <source>
        <dbReference type="Proteomes" id="UP000002494"/>
    </source>
</evidence>
<dbReference type="PANTHER" id="PTHR10424:SF72">
    <property type="entry name" value="BC035947 PROTEIN-RELATED"/>
    <property type="match status" value="1"/>
</dbReference>
<dbReference type="SUPFAM" id="SSF58069">
    <property type="entry name" value="Virus ectodomain"/>
    <property type="match status" value="1"/>
</dbReference>
<dbReference type="Gene3D" id="1.10.287.210">
    <property type="match status" value="1"/>
</dbReference>
<keyword evidence="1" id="KW-0812">Transmembrane</keyword>
<keyword evidence="4" id="KW-1185">Reference proteome</keyword>
<sequence>MLTMFPFIWIPGSIITSALATSPHQIFNYTWVILNGDRDVLSANCTTAAQVPSPNLEFLQFWERGTSTCTKREAITTVTLAVLLGLSAVGTGTGVASLTTSQQSYHQLSAAIDRNISELQQGITYLKDSVASLAEVVLQNRRGLDLLFLQQGGLCAALKEECCFYADKTGLVENSLQKVRESLQKRQREREKSEAWYKNWFSASPPLTTLLSSILGPFIGLLLLISFGPWVLRKLTDFIKAQVDSATKQVSVHYHHIHCEEAETTGECVTPLGSPAAGLDFSTLNVVSHIGFGPGRFVTAWPQLRSHGIVGQRPLPCIYGTGRKDQVVNTWCLHCMTSAEPSCCMWN</sequence>
<dbReference type="PANTHER" id="PTHR10424">
    <property type="entry name" value="VIRAL ENVELOPE PROTEIN"/>
    <property type="match status" value="1"/>
</dbReference>
<organism evidence="3 4">
    <name type="scientific">Rattus norvegicus</name>
    <name type="common">Rat</name>
    <dbReference type="NCBI Taxonomy" id="10116"/>
    <lineage>
        <taxon>Eukaryota</taxon>
        <taxon>Metazoa</taxon>
        <taxon>Chordata</taxon>
        <taxon>Craniata</taxon>
        <taxon>Vertebrata</taxon>
        <taxon>Euteleostomi</taxon>
        <taxon>Mammalia</taxon>
        <taxon>Eutheria</taxon>
        <taxon>Euarchontoglires</taxon>
        <taxon>Glires</taxon>
        <taxon>Rodentia</taxon>
        <taxon>Myomorpha</taxon>
        <taxon>Muroidea</taxon>
        <taxon>Muridae</taxon>
        <taxon>Murinae</taxon>
        <taxon>Rattus</taxon>
    </lineage>
</organism>
<dbReference type="CDD" id="cd09851">
    <property type="entry name" value="HTLV-1-like_HR1-HR2"/>
    <property type="match status" value="1"/>
</dbReference>
<name>A0ABK0LSC2_RAT</name>